<dbReference type="PANTHER" id="PTHR10605:SF56">
    <property type="entry name" value="BIFUNCTIONAL HEPARAN SULFATE N-DEACETYLASE_N-SULFOTRANSFERASE"/>
    <property type="match status" value="1"/>
</dbReference>
<feature type="domain" description="Sulfotransferase" evidence="3">
    <location>
        <begin position="4"/>
        <end position="207"/>
    </location>
</feature>
<dbReference type="InterPro" id="IPR037359">
    <property type="entry name" value="NST/OST"/>
</dbReference>
<protein>
    <submittedName>
        <fullName evidence="4">Sulfotransferase</fullName>
    </submittedName>
</protein>
<dbReference type="STRING" id="65393.PCC7424_0328"/>
<dbReference type="EMBL" id="CP001291">
    <property type="protein sequence ID" value="ACK68796.1"/>
    <property type="molecule type" value="Genomic_DNA"/>
</dbReference>
<dbReference type="PANTHER" id="PTHR10605">
    <property type="entry name" value="HEPARAN SULFATE SULFOTRANSFERASE"/>
    <property type="match status" value="1"/>
</dbReference>
<dbReference type="Gene3D" id="3.40.50.300">
    <property type="entry name" value="P-loop containing nucleotide triphosphate hydrolases"/>
    <property type="match status" value="1"/>
</dbReference>
<dbReference type="InterPro" id="IPR000863">
    <property type="entry name" value="Sulfotransferase_dom"/>
</dbReference>
<accession>B7KBX3</accession>
<dbReference type="Proteomes" id="UP000002384">
    <property type="component" value="Chromosome"/>
</dbReference>
<dbReference type="SUPFAM" id="SSF52540">
    <property type="entry name" value="P-loop containing nucleoside triphosphate hydrolases"/>
    <property type="match status" value="1"/>
</dbReference>
<dbReference type="InterPro" id="IPR027417">
    <property type="entry name" value="P-loop_NTPase"/>
</dbReference>
<proteinExistence type="predicted"/>
<dbReference type="AlphaFoldDB" id="B7KBX3"/>
<dbReference type="RefSeq" id="WP_012597746.1">
    <property type="nucleotide sequence ID" value="NC_011729.1"/>
</dbReference>
<sequence>MALPNFLIVGAAKAGTTSLHYYLKQHPDIYMPSQTKETFFFSGFTPEMFPGQGNQYAQLAITSLEKYQELYEEVGNEKAIGEACVAYLYYHDLTIPRILEILGRDVKIIISLRNPVDRAYSNYLHHIREKWEPLSFLDAIKAENWRKEQGWWWGFQYIPVGYYYNQVKAYLDVFGREQTLIILYDDLSKDGLEVMNKIFHFLEVDTSFVPDLSIRHNISSTLTLSRNQSLGKFLNEPNPVKRKIKTMLPYKIYQQLIKSLTEINTYNAHPLSSKIRNQIIPFYREDIQKLQDLIGRDLSLWLQ</sequence>
<evidence type="ECO:0000313" key="4">
    <source>
        <dbReference type="EMBL" id="ACK68796.1"/>
    </source>
</evidence>
<keyword evidence="1 4" id="KW-0808">Transferase</keyword>
<name>B7KBX3_GLOC7</name>
<dbReference type="Pfam" id="PF00685">
    <property type="entry name" value="Sulfotransfer_1"/>
    <property type="match status" value="1"/>
</dbReference>
<dbReference type="OrthoDB" id="9797480at2"/>
<dbReference type="eggNOG" id="COG4424">
    <property type="taxonomic scope" value="Bacteria"/>
</dbReference>
<evidence type="ECO:0000256" key="1">
    <source>
        <dbReference type="ARBA" id="ARBA00022679"/>
    </source>
</evidence>
<evidence type="ECO:0000259" key="3">
    <source>
        <dbReference type="Pfam" id="PF00685"/>
    </source>
</evidence>
<evidence type="ECO:0000313" key="5">
    <source>
        <dbReference type="Proteomes" id="UP000002384"/>
    </source>
</evidence>
<keyword evidence="5" id="KW-1185">Reference proteome</keyword>
<reference evidence="5" key="1">
    <citation type="journal article" date="2011" name="MBio">
        <title>Novel metabolic attributes of the genus Cyanothece, comprising a group of unicellular nitrogen-fixing Cyanobacteria.</title>
        <authorList>
            <person name="Bandyopadhyay A."/>
            <person name="Elvitigala T."/>
            <person name="Welsh E."/>
            <person name="Stockel J."/>
            <person name="Liberton M."/>
            <person name="Min H."/>
            <person name="Sherman L.A."/>
            <person name="Pakrasi H.B."/>
        </authorList>
    </citation>
    <scope>NUCLEOTIDE SEQUENCE [LARGE SCALE GENOMIC DNA]</scope>
    <source>
        <strain evidence="5">PCC 7424</strain>
    </source>
</reference>
<dbReference type="GO" id="GO:0008146">
    <property type="term" value="F:sulfotransferase activity"/>
    <property type="evidence" value="ECO:0007669"/>
    <property type="project" value="InterPro"/>
</dbReference>
<dbReference type="KEGG" id="cyc:PCC7424_0328"/>
<gene>
    <name evidence="4" type="ordered locus">PCC7424_0328</name>
</gene>
<dbReference type="HOGENOM" id="CLU_017703_1_1_3"/>
<evidence type="ECO:0000256" key="2">
    <source>
        <dbReference type="ARBA" id="ARBA00023180"/>
    </source>
</evidence>
<organism evidence="4 5">
    <name type="scientific">Gloeothece citriformis (strain PCC 7424)</name>
    <name type="common">Cyanothece sp. (strain PCC 7424)</name>
    <dbReference type="NCBI Taxonomy" id="65393"/>
    <lineage>
        <taxon>Bacteria</taxon>
        <taxon>Bacillati</taxon>
        <taxon>Cyanobacteriota</taxon>
        <taxon>Cyanophyceae</taxon>
        <taxon>Oscillatoriophycideae</taxon>
        <taxon>Chroococcales</taxon>
        <taxon>Aphanothecaceae</taxon>
        <taxon>Gloeothece</taxon>
        <taxon>Gloeothece citriformis</taxon>
    </lineage>
</organism>
<keyword evidence="2" id="KW-0325">Glycoprotein</keyword>